<dbReference type="PANTHER" id="PTHR34220">
    <property type="entry name" value="SENSOR HISTIDINE KINASE YPDA"/>
    <property type="match status" value="1"/>
</dbReference>
<evidence type="ECO:0000313" key="2">
    <source>
        <dbReference type="EMBL" id="ODR44098.1"/>
    </source>
</evidence>
<dbReference type="SUPFAM" id="SSF55874">
    <property type="entry name" value="ATPase domain of HSP90 chaperone/DNA topoisomerase II/histidine kinase"/>
    <property type="match status" value="1"/>
</dbReference>
<dbReference type="Proteomes" id="UP000094271">
    <property type="component" value="Unassembled WGS sequence"/>
</dbReference>
<organism evidence="3 4">
    <name type="scientific">Eisenbergiella tayi</name>
    <dbReference type="NCBI Taxonomy" id="1432052"/>
    <lineage>
        <taxon>Bacteria</taxon>
        <taxon>Bacillati</taxon>
        <taxon>Bacillota</taxon>
        <taxon>Clostridia</taxon>
        <taxon>Lachnospirales</taxon>
        <taxon>Lachnospiraceae</taxon>
        <taxon>Eisenbergiella</taxon>
    </lineage>
</organism>
<dbReference type="EMBL" id="MEHA01000001">
    <property type="protein sequence ID" value="ODR55813.1"/>
    <property type="molecule type" value="Genomic_DNA"/>
</dbReference>
<dbReference type="EMBL" id="MEHD01000056">
    <property type="protein sequence ID" value="ODR44098.1"/>
    <property type="molecule type" value="Genomic_DNA"/>
</dbReference>
<evidence type="ECO:0000256" key="1">
    <source>
        <dbReference type="SAM" id="MobiDB-lite"/>
    </source>
</evidence>
<name>A0A1E3UP86_9FIRM</name>
<reference evidence="2 5" key="1">
    <citation type="submission" date="2016-08" db="EMBL/GenBank/DDBJ databases">
        <title>Characterization of Isolates of Eisenbergiella tayi Derived from Blood Cultures, Using Whole Genome Sequencing.</title>
        <authorList>
            <person name="Bernier A.-M."/>
            <person name="Burdz T."/>
            <person name="Wiebe D."/>
            <person name="Bernard K."/>
        </authorList>
    </citation>
    <scope>NUCLEOTIDE SEQUENCE [LARGE SCALE GENOMIC DNA]</scope>
    <source>
        <strain evidence="2 5">NML120146</strain>
    </source>
</reference>
<gene>
    <name evidence="3" type="ORF">BEI59_01235</name>
    <name evidence="2" type="ORF">BEI63_31220</name>
</gene>
<dbReference type="Proteomes" id="UP000094869">
    <property type="component" value="Unassembled WGS sequence"/>
</dbReference>
<dbReference type="AlphaFoldDB" id="A0A1E3UP86"/>
<protein>
    <submittedName>
        <fullName evidence="3">Uncharacterized protein</fullName>
    </submittedName>
</protein>
<dbReference type="PANTHER" id="PTHR34220:SF7">
    <property type="entry name" value="SENSOR HISTIDINE KINASE YPDA"/>
    <property type="match status" value="1"/>
</dbReference>
<dbReference type="InterPro" id="IPR036890">
    <property type="entry name" value="HATPase_C_sf"/>
</dbReference>
<dbReference type="Gene3D" id="3.30.565.10">
    <property type="entry name" value="Histidine kinase-like ATPase, C-terminal domain"/>
    <property type="match status" value="1"/>
</dbReference>
<keyword evidence="5" id="KW-1185">Reference proteome</keyword>
<reference evidence="3 4" key="2">
    <citation type="submission" date="2016-08" db="EMBL/GenBank/DDBJ databases">
        <authorList>
            <person name="Seilhamer J.J."/>
        </authorList>
    </citation>
    <scope>NUCLEOTIDE SEQUENCE [LARGE SCALE GENOMIC DNA]</scope>
    <source>
        <strain evidence="3 4">NML150140-1</strain>
    </source>
</reference>
<accession>A0A1E3UP86</accession>
<sequence>MADSLYSINTIDAQDICIPKFTLQPLAENSVRHARLLPGEDLCIRIRAWKEEGKALIEVHDNGRECDAQELNHHIRYEKTDLQVSGGFGIRNVDERISLWYNGGSGLVYHNEKDGTLTNRIIHDITQKKTEPDNLGLPVTALYGYVQVRQGTGAPASGCGIQRRKSGIKPCAPAGRRASRTGSGLFERHGQMAPDAWRGHL</sequence>
<proteinExistence type="predicted"/>
<evidence type="ECO:0000313" key="3">
    <source>
        <dbReference type="EMBL" id="ODR55813.1"/>
    </source>
</evidence>
<comment type="caution">
    <text evidence="3">The sequence shown here is derived from an EMBL/GenBank/DDBJ whole genome shotgun (WGS) entry which is preliminary data.</text>
</comment>
<dbReference type="InterPro" id="IPR050640">
    <property type="entry name" value="Bact_2-comp_sensor_kinase"/>
</dbReference>
<evidence type="ECO:0000313" key="5">
    <source>
        <dbReference type="Proteomes" id="UP000094869"/>
    </source>
</evidence>
<feature type="region of interest" description="Disordered" evidence="1">
    <location>
        <begin position="156"/>
        <end position="182"/>
    </location>
</feature>
<evidence type="ECO:0000313" key="4">
    <source>
        <dbReference type="Proteomes" id="UP000094271"/>
    </source>
</evidence>